<dbReference type="PANTHER" id="PTHR33683:SF46">
    <property type="entry name" value="SUSHI DOMAIN-CONTAINING PROTEIN"/>
    <property type="match status" value="1"/>
</dbReference>
<dbReference type="Proteomes" id="UP001530315">
    <property type="component" value="Unassembled WGS sequence"/>
</dbReference>
<name>A0ABD3MNB4_9STRA</name>
<feature type="compositionally biased region" description="Polar residues" evidence="1">
    <location>
        <begin position="1"/>
        <end position="21"/>
    </location>
</feature>
<keyword evidence="3" id="KW-1185">Reference proteome</keyword>
<dbReference type="AlphaFoldDB" id="A0ABD3MNB4"/>
<organism evidence="2 3">
    <name type="scientific">Stephanodiscus triporus</name>
    <dbReference type="NCBI Taxonomy" id="2934178"/>
    <lineage>
        <taxon>Eukaryota</taxon>
        <taxon>Sar</taxon>
        <taxon>Stramenopiles</taxon>
        <taxon>Ochrophyta</taxon>
        <taxon>Bacillariophyta</taxon>
        <taxon>Coscinodiscophyceae</taxon>
        <taxon>Thalassiosirophycidae</taxon>
        <taxon>Stephanodiscales</taxon>
        <taxon>Stephanodiscaceae</taxon>
        <taxon>Stephanodiscus</taxon>
    </lineage>
</organism>
<gene>
    <name evidence="2" type="ORF">ACHAW5_002713</name>
</gene>
<evidence type="ECO:0000313" key="3">
    <source>
        <dbReference type="Proteomes" id="UP001530315"/>
    </source>
</evidence>
<proteinExistence type="predicted"/>
<evidence type="ECO:0000313" key="2">
    <source>
        <dbReference type="EMBL" id="KAL3763461.1"/>
    </source>
</evidence>
<reference evidence="2 3" key="1">
    <citation type="submission" date="2024-10" db="EMBL/GenBank/DDBJ databases">
        <title>Updated reference genomes for cyclostephanoid diatoms.</title>
        <authorList>
            <person name="Roberts W.R."/>
            <person name="Alverson A.J."/>
        </authorList>
    </citation>
    <scope>NUCLEOTIDE SEQUENCE [LARGE SCALE GENOMIC DNA]</scope>
    <source>
        <strain evidence="2 3">AJA276-08</strain>
    </source>
</reference>
<protein>
    <submittedName>
        <fullName evidence="2">Uncharacterized protein</fullName>
    </submittedName>
</protein>
<feature type="region of interest" description="Disordered" evidence="1">
    <location>
        <begin position="1"/>
        <end position="39"/>
    </location>
</feature>
<dbReference type="PANTHER" id="PTHR33683">
    <property type="entry name" value="1, PUTATIVE-RELATED"/>
    <property type="match status" value="1"/>
</dbReference>
<accession>A0ABD3MNB4</accession>
<dbReference type="EMBL" id="JALLAZ020001801">
    <property type="protein sequence ID" value="KAL3763461.1"/>
    <property type="molecule type" value="Genomic_DNA"/>
</dbReference>
<evidence type="ECO:0000256" key="1">
    <source>
        <dbReference type="SAM" id="MobiDB-lite"/>
    </source>
</evidence>
<comment type="caution">
    <text evidence="2">The sequence shown here is derived from an EMBL/GenBank/DDBJ whole genome shotgun (WGS) entry which is preliminary data.</text>
</comment>
<sequence>MATASPYQSPVISTPSPSEGSTPNPVTAAPAPTPKPSIDTSMGCGDEMCDATETDGTCQADCEGIVLKVAGEGDVTSAPGTMFSVFSSRDVVLMSLDFYSDFQGVERVEVYMKRGAFEGHVSDRSAWKQVYNNYLDLGGSSISTQLNLNNRNGVPIPADEQVSFFIYTNSGVRGNVGTATGGTLTNDHVLTIFQGIVVEDKFTASDGATRPLSFKGSLK</sequence>